<keyword evidence="3" id="KW-1185">Reference proteome</keyword>
<sequence length="140" mass="15572">MGDKQEIPIKGKFQLSTILGNTQLSPNKKARNVTFKTLEFSSSTSNSTNTAKEISFNLAEQLTKSHDEGKLELLWRTQELSTSKTYSPLKIADFDLAPSPYLNNTLSTSFPSLSDHSQQRGATRRESSPIILASYPYPQS</sequence>
<feature type="region of interest" description="Disordered" evidence="1">
    <location>
        <begin position="108"/>
        <end position="140"/>
    </location>
</feature>
<name>A0ABD2Z125_9GENT</name>
<evidence type="ECO:0000313" key="3">
    <source>
        <dbReference type="Proteomes" id="UP001630127"/>
    </source>
</evidence>
<evidence type="ECO:0000313" key="2">
    <source>
        <dbReference type="EMBL" id="KAL3512828.1"/>
    </source>
</evidence>
<organism evidence="2 3">
    <name type="scientific">Cinchona calisaya</name>
    <dbReference type="NCBI Taxonomy" id="153742"/>
    <lineage>
        <taxon>Eukaryota</taxon>
        <taxon>Viridiplantae</taxon>
        <taxon>Streptophyta</taxon>
        <taxon>Embryophyta</taxon>
        <taxon>Tracheophyta</taxon>
        <taxon>Spermatophyta</taxon>
        <taxon>Magnoliopsida</taxon>
        <taxon>eudicotyledons</taxon>
        <taxon>Gunneridae</taxon>
        <taxon>Pentapetalae</taxon>
        <taxon>asterids</taxon>
        <taxon>lamiids</taxon>
        <taxon>Gentianales</taxon>
        <taxon>Rubiaceae</taxon>
        <taxon>Cinchonoideae</taxon>
        <taxon>Cinchoneae</taxon>
        <taxon>Cinchona</taxon>
    </lineage>
</organism>
<proteinExistence type="predicted"/>
<gene>
    <name evidence="2" type="ORF">ACH5RR_025545</name>
</gene>
<evidence type="ECO:0000256" key="1">
    <source>
        <dbReference type="SAM" id="MobiDB-lite"/>
    </source>
</evidence>
<protein>
    <submittedName>
        <fullName evidence="2">Uncharacterized protein</fullName>
    </submittedName>
</protein>
<accession>A0ABD2Z125</accession>
<comment type="caution">
    <text evidence="2">The sequence shown here is derived from an EMBL/GenBank/DDBJ whole genome shotgun (WGS) entry which is preliminary data.</text>
</comment>
<dbReference type="EMBL" id="JBJUIK010000011">
    <property type="protein sequence ID" value="KAL3512828.1"/>
    <property type="molecule type" value="Genomic_DNA"/>
</dbReference>
<dbReference type="AlphaFoldDB" id="A0ABD2Z125"/>
<reference evidence="2 3" key="1">
    <citation type="submission" date="2024-11" db="EMBL/GenBank/DDBJ databases">
        <title>A near-complete genome assembly of Cinchona calisaya.</title>
        <authorList>
            <person name="Lian D.C."/>
            <person name="Zhao X.W."/>
            <person name="Wei L."/>
        </authorList>
    </citation>
    <scope>NUCLEOTIDE SEQUENCE [LARGE SCALE GENOMIC DNA]</scope>
    <source>
        <tissue evidence="2">Nenye</tissue>
    </source>
</reference>
<dbReference type="Proteomes" id="UP001630127">
    <property type="component" value="Unassembled WGS sequence"/>
</dbReference>
<feature type="compositionally biased region" description="Polar residues" evidence="1">
    <location>
        <begin position="108"/>
        <end position="121"/>
    </location>
</feature>